<dbReference type="CDD" id="cd02440">
    <property type="entry name" value="AdoMet_MTases"/>
    <property type="match status" value="1"/>
</dbReference>
<evidence type="ECO:0000313" key="2">
    <source>
        <dbReference type="EMBL" id="MET3793159.1"/>
    </source>
</evidence>
<dbReference type="InterPro" id="IPR025714">
    <property type="entry name" value="Methyltranfer_dom"/>
</dbReference>
<name>A0ABV2N271_9HYPH</name>
<evidence type="ECO:0000313" key="3">
    <source>
        <dbReference type="Proteomes" id="UP001549076"/>
    </source>
</evidence>
<dbReference type="InterPro" id="IPR029063">
    <property type="entry name" value="SAM-dependent_MTases_sf"/>
</dbReference>
<feature type="domain" description="Methyltransferase" evidence="1">
    <location>
        <begin position="58"/>
        <end position="166"/>
    </location>
</feature>
<sequence length="296" mass="32365">MQKALLDDSQPNGIGPGSHDEASYALGYSKHELRRLALQGAFIRNLTEDFLRRAGLARGMQVLDLGSGVGDVSLIAGQLVGPSGAVLGVDRSIEAIETAEKRVTEAGQCHWVRFAAAELDDFDPDKKFDAIIGRLILMYLPDPATTLRRLADHLRPGGILAFQEMAMPSVRSVPDGSEFRRCRRWILETFERGGFEVDMGPKLHTAFLEAGLSAPQMIAAGRVEAGPQSFVYEYVAETLRSLLPLMERLGIAWAEEVQPDTLADRLRAEATGNSACIMPPPLVGAWTRLEVPLNEK</sequence>
<dbReference type="Gene3D" id="3.40.50.150">
    <property type="entry name" value="Vaccinia Virus protein VP39"/>
    <property type="match status" value="1"/>
</dbReference>
<dbReference type="PANTHER" id="PTHR43861">
    <property type="entry name" value="TRANS-ACONITATE 2-METHYLTRANSFERASE-RELATED"/>
    <property type="match status" value="1"/>
</dbReference>
<dbReference type="EMBL" id="JBEPML010000012">
    <property type="protein sequence ID" value="MET3793159.1"/>
    <property type="molecule type" value="Genomic_DNA"/>
</dbReference>
<reference evidence="2 3" key="1">
    <citation type="submission" date="2024-06" db="EMBL/GenBank/DDBJ databases">
        <title>Genomic Encyclopedia of Type Strains, Phase IV (KMG-IV): sequencing the most valuable type-strain genomes for metagenomic binning, comparative biology and taxonomic classification.</title>
        <authorList>
            <person name="Goeker M."/>
        </authorList>
    </citation>
    <scope>NUCLEOTIDE SEQUENCE [LARGE SCALE GENOMIC DNA]</scope>
    <source>
        <strain evidence="2 3">DSM 27865</strain>
    </source>
</reference>
<proteinExistence type="predicted"/>
<keyword evidence="2" id="KW-0830">Ubiquinone</keyword>
<organism evidence="2 3">
    <name type="scientific">Aquamicrobium terrae</name>
    <dbReference type="NCBI Taxonomy" id="1324945"/>
    <lineage>
        <taxon>Bacteria</taxon>
        <taxon>Pseudomonadati</taxon>
        <taxon>Pseudomonadota</taxon>
        <taxon>Alphaproteobacteria</taxon>
        <taxon>Hyphomicrobiales</taxon>
        <taxon>Phyllobacteriaceae</taxon>
        <taxon>Aquamicrobium</taxon>
    </lineage>
</organism>
<keyword evidence="3" id="KW-1185">Reference proteome</keyword>
<dbReference type="Proteomes" id="UP001549076">
    <property type="component" value="Unassembled WGS sequence"/>
</dbReference>
<accession>A0ABV2N271</accession>
<dbReference type="Pfam" id="PF13847">
    <property type="entry name" value="Methyltransf_31"/>
    <property type="match status" value="1"/>
</dbReference>
<dbReference type="RefSeq" id="WP_354196836.1">
    <property type="nucleotide sequence ID" value="NZ_JBEPML010000012.1"/>
</dbReference>
<protein>
    <submittedName>
        <fullName evidence="2">Ubiquinone/menaquinone biosynthesis C-methylase UbiE</fullName>
    </submittedName>
</protein>
<evidence type="ECO:0000259" key="1">
    <source>
        <dbReference type="Pfam" id="PF13847"/>
    </source>
</evidence>
<comment type="caution">
    <text evidence="2">The sequence shown here is derived from an EMBL/GenBank/DDBJ whole genome shotgun (WGS) entry which is preliminary data.</text>
</comment>
<gene>
    <name evidence="2" type="ORF">ABID37_003383</name>
</gene>
<dbReference type="SUPFAM" id="SSF53335">
    <property type="entry name" value="S-adenosyl-L-methionine-dependent methyltransferases"/>
    <property type="match status" value="1"/>
</dbReference>